<dbReference type="OrthoDB" id="2412875at2"/>
<sequence length="85" mass="10118">MDKRTFLDVDKFALGFASTTVESKFEDENMVKTAKNFLAAYLTAYYLAENFNEIERENFDNNNEEKFEDMNFETLMSRVKKLNKY</sequence>
<protein>
    <submittedName>
        <fullName evidence="1">Uncharacterized protein</fullName>
    </submittedName>
</protein>
<proteinExistence type="predicted"/>
<gene>
    <name evidence="1" type="ORF">FC66_GL000571</name>
</gene>
<dbReference type="Proteomes" id="UP000051450">
    <property type="component" value="Unassembled WGS sequence"/>
</dbReference>
<dbReference type="RefSeq" id="WP_057973656.1">
    <property type="nucleotide sequence ID" value="NZ_AZDI01000002.1"/>
</dbReference>
<reference evidence="1 2" key="1">
    <citation type="journal article" date="2015" name="Genome Announc.">
        <title>Expanding the biotechnology potential of lactobacilli through comparative genomics of 213 strains and associated genera.</title>
        <authorList>
            <person name="Sun Z."/>
            <person name="Harris H.M."/>
            <person name="McCann A."/>
            <person name="Guo C."/>
            <person name="Argimon S."/>
            <person name="Zhang W."/>
            <person name="Yang X."/>
            <person name="Jeffery I.B."/>
            <person name="Cooney J.C."/>
            <person name="Kagawa T.F."/>
            <person name="Liu W."/>
            <person name="Song Y."/>
            <person name="Salvetti E."/>
            <person name="Wrobel A."/>
            <person name="Rasinkangas P."/>
            <person name="Parkhill J."/>
            <person name="Rea M.C."/>
            <person name="O'Sullivan O."/>
            <person name="Ritari J."/>
            <person name="Douillard F.P."/>
            <person name="Paul Ross R."/>
            <person name="Yang R."/>
            <person name="Briner A.E."/>
            <person name="Felis G.E."/>
            <person name="de Vos W.M."/>
            <person name="Barrangou R."/>
            <person name="Klaenhammer T.R."/>
            <person name="Caufield P.W."/>
            <person name="Cui Y."/>
            <person name="Zhang H."/>
            <person name="O'Toole P.W."/>
        </authorList>
    </citation>
    <scope>NUCLEOTIDE SEQUENCE [LARGE SCALE GENOMIC DNA]</scope>
    <source>
        <strain evidence="1 2">DSM 15638</strain>
    </source>
</reference>
<dbReference type="AlphaFoldDB" id="A0A0R1HI30"/>
<dbReference type="EMBL" id="AZDI01000002">
    <property type="protein sequence ID" value="KRK46070.1"/>
    <property type="molecule type" value="Genomic_DNA"/>
</dbReference>
<evidence type="ECO:0000313" key="2">
    <source>
        <dbReference type="Proteomes" id="UP000051450"/>
    </source>
</evidence>
<name>A0A0R1HI30_9LACO</name>
<dbReference type="GeneID" id="83548633"/>
<evidence type="ECO:0000313" key="1">
    <source>
        <dbReference type="EMBL" id="KRK46070.1"/>
    </source>
</evidence>
<dbReference type="STRING" id="1423719.FC66_GL000571"/>
<dbReference type="PATRIC" id="fig|1423719.4.peg.581"/>
<organism evidence="1 2">
    <name type="scientific">Dellaglioa algida DSM 15638</name>
    <dbReference type="NCBI Taxonomy" id="1423719"/>
    <lineage>
        <taxon>Bacteria</taxon>
        <taxon>Bacillati</taxon>
        <taxon>Bacillota</taxon>
        <taxon>Bacilli</taxon>
        <taxon>Lactobacillales</taxon>
        <taxon>Lactobacillaceae</taxon>
        <taxon>Dellaglioa</taxon>
    </lineage>
</organism>
<comment type="caution">
    <text evidence="1">The sequence shown here is derived from an EMBL/GenBank/DDBJ whole genome shotgun (WGS) entry which is preliminary data.</text>
</comment>
<keyword evidence="2" id="KW-1185">Reference proteome</keyword>
<accession>A0A0R1HI30</accession>